<evidence type="ECO:0000313" key="1">
    <source>
        <dbReference type="EMBL" id="KAJ8020077.1"/>
    </source>
</evidence>
<dbReference type="EMBL" id="JAIZAY010000023">
    <property type="protein sequence ID" value="KAJ8020077.1"/>
    <property type="molecule type" value="Genomic_DNA"/>
</dbReference>
<dbReference type="Proteomes" id="UP001152320">
    <property type="component" value="Chromosome 23"/>
</dbReference>
<name>A0A9Q0YC66_HOLLE</name>
<comment type="caution">
    <text evidence="1">The sequence shown here is derived from an EMBL/GenBank/DDBJ whole genome shotgun (WGS) entry which is preliminary data.</text>
</comment>
<protein>
    <submittedName>
        <fullName evidence="1">Uncharacterized protein</fullName>
    </submittedName>
</protein>
<gene>
    <name evidence="1" type="ORF">HOLleu_41923</name>
</gene>
<evidence type="ECO:0000313" key="2">
    <source>
        <dbReference type="Proteomes" id="UP001152320"/>
    </source>
</evidence>
<sequence>MRSLARLHVPALRAVRLPDTSVYRVSWTSAKLIGKSHEFLTGSCVRVPVRQRGCVCVCVCVCVCDTACKHSISRRVRDPMLGT</sequence>
<keyword evidence="2" id="KW-1185">Reference proteome</keyword>
<reference evidence="1" key="1">
    <citation type="submission" date="2021-10" db="EMBL/GenBank/DDBJ databases">
        <title>Tropical sea cucumber genome reveals ecological adaptation and Cuvierian tubules defense mechanism.</title>
        <authorList>
            <person name="Chen T."/>
        </authorList>
    </citation>
    <scope>NUCLEOTIDE SEQUENCE</scope>
    <source>
        <strain evidence="1">Nanhai2018</strain>
        <tissue evidence="1">Muscle</tissue>
    </source>
</reference>
<proteinExistence type="predicted"/>
<dbReference type="AlphaFoldDB" id="A0A9Q0YC66"/>
<organism evidence="1 2">
    <name type="scientific">Holothuria leucospilota</name>
    <name type="common">Black long sea cucumber</name>
    <name type="synonym">Mertensiothuria leucospilota</name>
    <dbReference type="NCBI Taxonomy" id="206669"/>
    <lineage>
        <taxon>Eukaryota</taxon>
        <taxon>Metazoa</taxon>
        <taxon>Echinodermata</taxon>
        <taxon>Eleutherozoa</taxon>
        <taxon>Echinozoa</taxon>
        <taxon>Holothuroidea</taxon>
        <taxon>Aspidochirotacea</taxon>
        <taxon>Aspidochirotida</taxon>
        <taxon>Holothuriidae</taxon>
        <taxon>Holothuria</taxon>
    </lineage>
</organism>
<accession>A0A9Q0YC66</accession>